<dbReference type="SUPFAM" id="SSF47413">
    <property type="entry name" value="lambda repressor-like DNA-binding domains"/>
    <property type="match status" value="1"/>
</dbReference>
<dbReference type="InterPro" id="IPR010982">
    <property type="entry name" value="Lambda_DNA-bd_dom_sf"/>
</dbReference>
<name>A0A840F5B6_9ACTN</name>
<evidence type="ECO:0000259" key="1">
    <source>
        <dbReference type="PROSITE" id="PS50943"/>
    </source>
</evidence>
<dbReference type="EMBL" id="JACIFP010000001">
    <property type="protein sequence ID" value="MBB4134727.1"/>
    <property type="molecule type" value="Genomic_DNA"/>
</dbReference>
<accession>A0A840F5B6</accession>
<dbReference type="Proteomes" id="UP000551501">
    <property type="component" value="Unassembled WGS sequence"/>
</dbReference>
<protein>
    <submittedName>
        <fullName evidence="2">Transcriptional regulator with XRE-family HTH domain</fullName>
    </submittedName>
</protein>
<reference evidence="2 3" key="1">
    <citation type="submission" date="2020-08" db="EMBL/GenBank/DDBJ databases">
        <title>Sequencing the genomes of 1000 actinobacteria strains.</title>
        <authorList>
            <person name="Klenk H.-P."/>
        </authorList>
    </citation>
    <scope>NUCLEOTIDE SEQUENCE [LARGE SCALE GENOMIC DNA]</scope>
    <source>
        <strain evidence="2 3">DSM 45298</strain>
    </source>
</reference>
<comment type="caution">
    <text evidence="2">The sequence shown here is derived from an EMBL/GenBank/DDBJ whole genome shotgun (WGS) entry which is preliminary data.</text>
</comment>
<sequence length="150" mass="16811">MQETESELNARVGRNVFVLRKQALGISQAELADRLAVELGRPKIDPTTITRMESGRRPITVADLEALARIFSVDVEQLLDENSDDLLALKRLIEDWSVNRARIAAAEIRMTGVPTQASDLVANHPSLLSGLTNREREIYFDMQRSETPEP</sequence>
<dbReference type="GO" id="GO:0003677">
    <property type="term" value="F:DNA binding"/>
    <property type="evidence" value="ECO:0007669"/>
    <property type="project" value="InterPro"/>
</dbReference>
<dbReference type="InterPro" id="IPR001387">
    <property type="entry name" value="Cro/C1-type_HTH"/>
</dbReference>
<dbReference type="Gene3D" id="1.10.260.40">
    <property type="entry name" value="lambda repressor-like DNA-binding domains"/>
    <property type="match status" value="1"/>
</dbReference>
<proteinExistence type="predicted"/>
<dbReference type="CDD" id="cd00093">
    <property type="entry name" value="HTH_XRE"/>
    <property type="match status" value="1"/>
</dbReference>
<gene>
    <name evidence="2" type="ORF">BKA16_001279</name>
</gene>
<keyword evidence="3" id="KW-1185">Reference proteome</keyword>
<dbReference type="AlphaFoldDB" id="A0A840F5B6"/>
<dbReference type="Pfam" id="PF01381">
    <property type="entry name" value="HTH_3"/>
    <property type="match status" value="1"/>
</dbReference>
<evidence type="ECO:0000313" key="2">
    <source>
        <dbReference type="EMBL" id="MBB4134727.1"/>
    </source>
</evidence>
<dbReference type="RefSeq" id="WP_387996528.1">
    <property type="nucleotide sequence ID" value="NZ_JBHSUG010000083.1"/>
</dbReference>
<dbReference type="SMART" id="SM00530">
    <property type="entry name" value="HTH_XRE"/>
    <property type="match status" value="1"/>
</dbReference>
<dbReference type="PROSITE" id="PS50943">
    <property type="entry name" value="HTH_CROC1"/>
    <property type="match status" value="1"/>
</dbReference>
<feature type="domain" description="HTH cro/C1-type" evidence="1">
    <location>
        <begin position="19"/>
        <end position="78"/>
    </location>
</feature>
<evidence type="ECO:0000313" key="3">
    <source>
        <dbReference type="Proteomes" id="UP000551501"/>
    </source>
</evidence>
<organism evidence="2 3">
    <name type="scientific">Gordonia humi</name>
    <dbReference type="NCBI Taxonomy" id="686429"/>
    <lineage>
        <taxon>Bacteria</taxon>
        <taxon>Bacillati</taxon>
        <taxon>Actinomycetota</taxon>
        <taxon>Actinomycetes</taxon>
        <taxon>Mycobacteriales</taxon>
        <taxon>Gordoniaceae</taxon>
        <taxon>Gordonia</taxon>
    </lineage>
</organism>